<dbReference type="Gene3D" id="3.40.50.1820">
    <property type="entry name" value="alpha/beta hydrolase"/>
    <property type="match status" value="1"/>
</dbReference>
<dbReference type="GO" id="GO:0016787">
    <property type="term" value="F:hydrolase activity"/>
    <property type="evidence" value="ECO:0007669"/>
    <property type="project" value="InterPro"/>
</dbReference>
<dbReference type="Pfam" id="PF01738">
    <property type="entry name" value="DLH"/>
    <property type="match status" value="1"/>
</dbReference>
<dbReference type="EMBL" id="KQ947438">
    <property type="protein sequence ID" value="KUJ07821.1"/>
    <property type="molecule type" value="Genomic_DNA"/>
</dbReference>
<dbReference type="PANTHER" id="PTHR17630">
    <property type="entry name" value="DIENELACTONE HYDROLASE"/>
    <property type="match status" value="1"/>
</dbReference>
<dbReference type="SUPFAM" id="SSF53474">
    <property type="entry name" value="alpha/beta-Hydrolases"/>
    <property type="match status" value="1"/>
</dbReference>
<reference evidence="2 3" key="1">
    <citation type="submission" date="2015-10" db="EMBL/GenBank/DDBJ databases">
        <title>Full genome of DAOMC 229536 Phialocephala scopiformis, a fungal endophyte of spruce producing the potent anti-insectan compound rugulosin.</title>
        <authorList>
            <consortium name="DOE Joint Genome Institute"/>
            <person name="Walker A.K."/>
            <person name="Frasz S.L."/>
            <person name="Seifert K.A."/>
            <person name="Miller J.D."/>
            <person name="Mondo S.J."/>
            <person name="Labutti K."/>
            <person name="Lipzen A."/>
            <person name="Dockter R."/>
            <person name="Kennedy M."/>
            <person name="Grigoriev I.V."/>
            <person name="Spatafora J.W."/>
        </authorList>
    </citation>
    <scope>NUCLEOTIDE SEQUENCE [LARGE SCALE GENOMIC DNA]</scope>
    <source>
        <strain evidence="2 3">CBS 120377</strain>
    </source>
</reference>
<dbReference type="InParanoid" id="A0A132B657"/>
<keyword evidence="3" id="KW-1185">Reference proteome</keyword>
<gene>
    <name evidence="2" type="ORF">LY89DRAFT_691513</name>
</gene>
<dbReference type="GeneID" id="28826069"/>
<organism evidence="2 3">
    <name type="scientific">Mollisia scopiformis</name>
    <name type="common">Conifer needle endophyte fungus</name>
    <name type="synonym">Phialocephala scopiformis</name>
    <dbReference type="NCBI Taxonomy" id="149040"/>
    <lineage>
        <taxon>Eukaryota</taxon>
        <taxon>Fungi</taxon>
        <taxon>Dikarya</taxon>
        <taxon>Ascomycota</taxon>
        <taxon>Pezizomycotina</taxon>
        <taxon>Leotiomycetes</taxon>
        <taxon>Helotiales</taxon>
        <taxon>Mollisiaceae</taxon>
        <taxon>Mollisia</taxon>
    </lineage>
</organism>
<accession>A0A132B657</accession>
<protein>
    <submittedName>
        <fullName evidence="2">Endo-1,3-1,4-beta-D-glucanase</fullName>
    </submittedName>
</protein>
<dbReference type="KEGG" id="psco:LY89DRAFT_691513"/>
<dbReference type="OrthoDB" id="17560at2759"/>
<sequence>MSYACCKSGFKWDGKPVGHEGTLDKNKAYITGSNKDVAILLIHDVFGWTFPNLRILADHFAEEANATVYLPDFFDGEVLDPDLLTDAYTTGDPEKMRQLDMPSFTGRHSKKIRGPEIFACAKALKAQYKKIGAVGYCYGGWASFQLGAKGNNLVDAVSVAHPSQVTTKEVDALGVPTQILAPEFDQQLTPELKEYCNRIIPGLGIPYRYDYYPGLVHGFAAKGDPNNPKQKEGLERAKNATVSWFNQFLH</sequence>
<dbReference type="Proteomes" id="UP000070700">
    <property type="component" value="Unassembled WGS sequence"/>
</dbReference>
<dbReference type="RefSeq" id="XP_018062176.1">
    <property type="nucleotide sequence ID" value="XM_018216343.1"/>
</dbReference>
<evidence type="ECO:0000313" key="2">
    <source>
        <dbReference type="EMBL" id="KUJ07821.1"/>
    </source>
</evidence>
<dbReference type="InterPro" id="IPR002925">
    <property type="entry name" value="Dienelactn_hydro"/>
</dbReference>
<proteinExistence type="predicted"/>
<evidence type="ECO:0000313" key="3">
    <source>
        <dbReference type="Proteomes" id="UP000070700"/>
    </source>
</evidence>
<dbReference type="InterPro" id="IPR029058">
    <property type="entry name" value="AB_hydrolase_fold"/>
</dbReference>
<dbReference type="AlphaFoldDB" id="A0A132B657"/>
<evidence type="ECO:0000259" key="1">
    <source>
        <dbReference type="Pfam" id="PF01738"/>
    </source>
</evidence>
<name>A0A132B657_MOLSC</name>
<feature type="domain" description="Dienelactone hydrolase" evidence="1">
    <location>
        <begin position="29"/>
        <end position="248"/>
    </location>
</feature>
<dbReference type="PANTHER" id="PTHR17630:SF55">
    <property type="entry name" value="DIENELACTONE HYDROLASE FAMILY PROTEIN (AFU_ORTHOLOGUE AFUA_1G01900)"/>
    <property type="match status" value="1"/>
</dbReference>